<dbReference type="SUPFAM" id="SSF46689">
    <property type="entry name" value="Homeodomain-like"/>
    <property type="match status" value="1"/>
</dbReference>
<evidence type="ECO:0000256" key="5">
    <source>
        <dbReference type="SAM" id="MobiDB-lite"/>
    </source>
</evidence>
<reference evidence="7" key="1">
    <citation type="submission" date="2021-02" db="EMBL/GenBank/DDBJ databases">
        <title>Natrosporangium hydrolyticum gen. nov., sp. nov, a haloalkaliphilic actinobacterium from a soda solonchak soil.</title>
        <authorList>
            <person name="Sorokin D.Y."/>
            <person name="Khijniak T.V."/>
            <person name="Zakharycheva A.P."/>
            <person name="Boueva O.V."/>
            <person name="Ariskina E.V."/>
            <person name="Hahnke R.L."/>
            <person name="Bunk B."/>
            <person name="Sproer C."/>
            <person name="Schumann P."/>
            <person name="Evtushenko L.I."/>
            <person name="Kublanov I.V."/>
        </authorList>
    </citation>
    <scope>NUCLEOTIDE SEQUENCE</scope>
    <source>
        <strain evidence="7">DSM 106523</strain>
    </source>
</reference>
<evidence type="ECO:0000313" key="8">
    <source>
        <dbReference type="Proteomes" id="UP000662857"/>
    </source>
</evidence>
<evidence type="ECO:0000256" key="3">
    <source>
        <dbReference type="ARBA" id="ARBA00023163"/>
    </source>
</evidence>
<sequence>MLNARKTPRQKRSRETVAVIIEAAAQVFQREGYAATTTNKIAERAGVSIGSLYQYFPDKDALLVTLAEQELAAATEVIEGLLAQLGAAGTSGAELLRELVYATAASHIEQPRLHQLLFDEAPRLPALVTRFRLTERRLAKALAPHLERSGEATADRELAALLAIQGIAAQLHGAVLDPPEGYTWRDCVEQIITMWSRALQLGEAQSEPRHPGPIPPAQRSG</sequence>
<dbReference type="GO" id="GO:0000976">
    <property type="term" value="F:transcription cis-regulatory region binding"/>
    <property type="evidence" value="ECO:0007669"/>
    <property type="project" value="TreeGrafter"/>
</dbReference>
<evidence type="ECO:0000259" key="6">
    <source>
        <dbReference type="PROSITE" id="PS50977"/>
    </source>
</evidence>
<dbReference type="EMBL" id="CP070499">
    <property type="protein sequence ID" value="QSB14739.1"/>
    <property type="molecule type" value="Genomic_DNA"/>
</dbReference>
<keyword evidence="2 4" id="KW-0238">DNA-binding</keyword>
<dbReference type="PANTHER" id="PTHR30055:SF234">
    <property type="entry name" value="HTH-TYPE TRANSCRIPTIONAL REGULATOR BETI"/>
    <property type="match status" value="1"/>
</dbReference>
<keyword evidence="1" id="KW-0805">Transcription regulation</keyword>
<dbReference type="Pfam" id="PF00440">
    <property type="entry name" value="TetR_N"/>
    <property type="match status" value="1"/>
</dbReference>
<dbReference type="Pfam" id="PF17918">
    <property type="entry name" value="TetR_C_15"/>
    <property type="match status" value="1"/>
</dbReference>
<evidence type="ECO:0000256" key="4">
    <source>
        <dbReference type="PROSITE-ProRule" id="PRU00335"/>
    </source>
</evidence>
<name>A0A895YGU4_9ACTN</name>
<dbReference type="PROSITE" id="PS01081">
    <property type="entry name" value="HTH_TETR_1"/>
    <property type="match status" value="1"/>
</dbReference>
<feature type="region of interest" description="Disordered" evidence="5">
    <location>
        <begin position="202"/>
        <end position="221"/>
    </location>
</feature>
<dbReference type="Proteomes" id="UP000662857">
    <property type="component" value="Chromosome"/>
</dbReference>
<dbReference type="GO" id="GO:0003700">
    <property type="term" value="F:DNA-binding transcription factor activity"/>
    <property type="evidence" value="ECO:0007669"/>
    <property type="project" value="TreeGrafter"/>
</dbReference>
<dbReference type="InterPro" id="IPR041669">
    <property type="entry name" value="TetR_C_15"/>
</dbReference>
<dbReference type="PANTHER" id="PTHR30055">
    <property type="entry name" value="HTH-TYPE TRANSCRIPTIONAL REGULATOR RUTR"/>
    <property type="match status" value="1"/>
</dbReference>
<dbReference type="KEGG" id="nhy:JQS43_25360"/>
<protein>
    <submittedName>
        <fullName evidence="7">TetR/AcrR family transcriptional regulator</fullName>
    </submittedName>
</protein>
<proteinExistence type="predicted"/>
<keyword evidence="8" id="KW-1185">Reference proteome</keyword>
<feature type="compositionally biased region" description="Pro residues" evidence="5">
    <location>
        <begin position="211"/>
        <end position="221"/>
    </location>
</feature>
<dbReference type="InterPro" id="IPR023772">
    <property type="entry name" value="DNA-bd_HTH_TetR-type_CS"/>
</dbReference>
<accession>A0A895YGU4</accession>
<evidence type="ECO:0000256" key="2">
    <source>
        <dbReference type="ARBA" id="ARBA00023125"/>
    </source>
</evidence>
<dbReference type="PRINTS" id="PR00455">
    <property type="entry name" value="HTHTETR"/>
</dbReference>
<gene>
    <name evidence="7" type="ORF">JQS43_25360</name>
</gene>
<organism evidence="7 8">
    <name type="scientific">Natronosporangium hydrolyticum</name>
    <dbReference type="NCBI Taxonomy" id="2811111"/>
    <lineage>
        <taxon>Bacteria</taxon>
        <taxon>Bacillati</taxon>
        <taxon>Actinomycetota</taxon>
        <taxon>Actinomycetes</taxon>
        <taxon>Micromonosporales</taxon>
        <taxon>Micromonosporaceae</taxon>
        <taxon>Natronosporangium</taxon>
    </lineage>
</organism>
<keyword evidence="3" id="KW-0804">Transcription</keyword>
<dbReference type="InterPro" id="IPR009057">
    <property type="entry name" value="Homeodomain-like_sf"/>
</dbReference>
<evidence type="ECO:0000313" key="7">
    <source>
        <dbReference type="EMBL" id="QSB14739.1"/>
    </source>
</evidence>
<feature type="DNA-binding region" description="H-T-H motif" evidence="4">
    <location>
        <begin position="37"/>
        <end position="56"/>
    </location>
</feature>
<dbReference type="Gene3D" id="1.10.357.10">
    <property type="entry name" value="Tetracycline Repressor, domain 2"/>
    <property type="match status" value="1"/>
</dbReference>
<dbReference type="InterPro" id="IPR001647">
    <property type="entry name" value="HTH_TetR"/>
</dbReference>
<dbReference type="RefSeq" id="WP_239676894.1">
    <property type="nucleotide sequence ID" value="NZ_CP070499.1"/>
</dbReference>
<dbReference type="InterPro" id="IPR050109">
    <property type="entry name" value="HTH-type_TetR-like_transc_reg"/>
</dbReference>
<feature type="domain" description="HTH tetR-type" evidence="6">
    <location>
        <begin position="14"/>
        <end position="74"/>
    </location>
</feature>
<dbReference type="AlphaFoldDB" id="A0A895YGU4"/>
<dbReference type="PROSITE" id="PS50977">
    <property type="entry name" value="HTH_TETR_2"/>
    <property type="match status" value="1"/>
</dbReference>
<evidence type="ECO:0000256" key="1">
    <source>
        <dbReference type="ARBA" id="ARBA00023015"/>
    </source>
</evidence>